<dbReference type="EMBL" id="BMIP01000016">
    <property type="protein sequence ID" value="GGD84242.1"/>
    <property type="molecule type" value="Genomic_DNA"/>
</dbReference>
<dbReference type="RefSeq" id="WP_066768384.1">
    <property type="nucleotide sequence ID" value="NZ_BMIP01000016.1"/>
</dbReference>
<keyword evidence="3" id="KW-0804">Transcription</keyword>
<dbReference type="PANTHER" id="PTHR30146:SF153">
    <property type="entry name" value="LACTOSE OPERON REPRESSOR"/>
    <property type="match status" value="1"/>
</dbReference>
<dbReference type="CDD" id="cd01392">
    <property type="entry name" value="HTH_LacI"/>
    <property type="match status" value="1"/>
</dbReference>
<dbReference type="InterPro" id="IPR046335">
    <property type="entry name" value="LacI/GalR-like_sensor"/>
</dbReference>
<sequence>MGTSKRSDRQPTINDVARISGVSKKTVSRVINRSPLLKADTREKVEKVIAKLGYVPNPQARALALRRNFLLGLLHDNPNAQTVLNFQEGVLDAIRTTNFALVVRPVDRHSPDLLADVRDFLEKQRPYGVFMLPPISENEELAQLCREMDCTYVRMGSTHLDQPQFLVESNDREVVATAVDHLVEIGHQRIGFIEGPAGFRSAHERREGFLDGLKRHGLDLPETWHAPGQYTFDSGIDAAERILDSDPRPTAIFASNDEMAAATLHVARQRGMFVPEDLSIIGFDDSPIAAHIWPPLTTVRWPIQAMAKAAALKLVRPAEAQDQPSRFPSDLVRRSSVAPPRR</sequence>
<comment type="caution">
    <text evidence="6">The sequence shown here is derived from an EMBL/GenBank/DDBJ whole genome shotgun (WGS) entry which is preliminary data.</text>
</comment>
<evidence type="ECO:0000256" key="1">
    <source>
        <dbReference type="ARBA" id="ARBA00023015"/>
    </source>
</evidence>
<dbReference type="GO" id="GO:0003700">
    <property type="term" value="F:DNA-binding transcription factor activity"/>
    <property type="evidence" value="ECO:0007669"/>
    <property type="project" value="TreeGrafter"/>
</dbReference>
<evidence type="ECO:0000256" key="3">
    <source>
        <dbReference type="ARBA" id="ARBA00023163"/>
    </source>
</evidence>
<organism evidence="6 7">
    <name type="scientific">Croceicoccus mobilis</name>
    <dbReference type="NCBI Taxonomy" id="1703339"/>
    <lineage>
        <taxon>Bacteria</taxon>
        <taxon>Pseudomonadati</taxon>
        <taxon>Pseudomonadota</taxon>
        <taxon>Alphaproteobacteria</taxon>
        <taxon>Sphingomonadales</taxon>
        <taxon>Erythrobacteraceae</taxon>
        <taxon>Croceicoccus</taxon>
    </lineage>
</organism>
<evidence type="ECO:0000256" key="4">
    <source>
        <dbReference type="SAM" id="MobiDB-lite"/>
    </source>
</evidence>
<gene>
    <name evidence="6" type="ORF">GCM10010990_37930</name>
</gene>
<dbReference type="CDD" id="cd01545">
    <property type="entry name" value="PBP1_SalR"/>
    <property type="match status" value="1"/>
</dbReference>
<dbReference type="InterPro" id="IPR010982">
    <property type="entry name" value="Lambda_DNA-bd_dom_sf"/>
</dbReference>
<dbReference type="PRINTS" id="PR00036">
    <property type="entry name" value="HTHLACI"/>
</dbReference>
<reference evidence="6" key="2">
    <citation type="submission" date="2020-09" db="EMBL/GenBank/DDBJ databases">
        <authorList>
            <person name="Sun Q."/>
            <person name="Zhou Y."/>
        </authorList>
    </citation>
    <scope>NUCLEOTIDE SEQUENCE</scope>
    <source>
        <strain evidence="6">CGMCC 1.15360</strain>
    </source>
</reference>
<feature type="region of interest" description="Disordered" evidence="4">
    <location>
        <begin position="318"/>
        <end position="342"/>
    </location>
</feature>
<dbReference type="InterPro" id="IPR028082">
    <property type="entry name" value="Peripla_BP_I"/>
</dbReference>
<dbReference type="InterPro" id="IPR000843">
    <property type="entry name" value="HTH_LacI"/>
</dbReference>
<dbReference type="Gene3D" id="3.40.50.2300">
    <property type="match status" value="2"/>
</dbReference>
<evidence type="ECO:0000313" key="6">
    <source>
        <dbReference type="EMBL" id="GGD84242.1"/>
    </source>
</evidence>
<dbReference type="SMART" id="SM00354">
    <property type="entry name" value="HTH_LACI"/>
    <property type="match status" value="1"/>
</dbReference>
<dbReference type="AlphaFoldDB" id="A0A917DYP6"/>
<keyword evidence="2" id="KW-0238">DNA-binding</keyword>
<dbReference type="GO" id="GO:0000976">
    <property type="term" value="F:transcription cis-regulatory region binding"/>
    <property type="evidence" value="ECO:0007669"/>
    <property type="project" value="TreeGrafter"/>
</dbReference>
<protein>
    <submittedName>
        <fullName evidence="6">LacI family transcriptional regulator</fullName>
    </submittedName>
</protein>
<dbReference type="Pfam" id="PF00356">
    <property type="entry name" value="LacI"/>
    <property type="match status" value="1"/>
</dbReference>
<dbReference type="Proteomes" id="UP000612349">
    <property type="component" value="Unassembled WGS sequence"/>
</dbReference>
<dbReference type="SUPFAM" id="SSF53822">
    <property type="entry name" value="Periplasmic binding protein-like I"/>
    <property type="match status" value="1"/>
</dbReference>
<accession>A0A917DYP6</accession>
<dbReference type="Gene3D" id="1.10.260.40">
    <property type="entry name" value="lambda repressor-like DNA-binding domains"/>
    <property type="match status" value="1"/>
</dbReference>
<keyword evidence="7" id="KW-1185">Reference proteome</keyword>
<dbReference type="SUPFAM" id="SSF47413">
    <property type="entry name" value="lambda repressor-like DNA-binding domains"/>
    <property type="match status" value="1"/>
</dbReference>
<dbReference type="OrthoDB" id="7939625at2"/>
<dbReference type="PROSITE" id="PS50932">
    <property type="entry name" value="HTH_LACI_2"/>
    <property type="match status" value="1"/>
</dbReference>
<proteinExistence type="predicted"/>
<reference evidence="6" key="1">
    <citation type="journal article" date="2014" name="Int. J. Syst. Evol. Microbiol.">
        <title>Complete genome sequence of Corynebacterium casei LMG S-19264T (=DSM 44701T), isolated from a smear-ripened cheese.</title>
        <authorList>
            <consortium name="US DOE Joint Genome Institute (JGI-PGF)"/>
            <person name="Walter F."/>
            <person name="Albersmeier A."/>
            <person name="Kalinowski J."/>
            <person name="Ruckert C."/>
        </authorList>
    </citation>
    <scope>NUCLEOTIDE SEQUENCE</scope>
    <source>
        <strain evidence="6">CGMCC 1.15360</strain>
    </source>
</reference>
<dbReference type="PROSITE" id="PS00356">
    <property type="entry name" value="HTH_LACI_1"/>
    <property type="match status" value="1"/>
</dbReference>
<evidence type="ECO:0000259" key="5">
    <source>
        <dbReference type="PROSITE" id="PS50932"/>
    </source>
</evidence>
<name>A0A917DYP6_9SPHN</name>
<feature type="domain" description="HTH lacI-type" evidence="5">
    <location>
        <begin position="11"/>
        <end position="65"/>
    </location>
</feature>
<evidence type="ECO:0000313" key="7">
    <source>
        <dbReference type="Proteomes" id="UP000612349"/>
    </source>
</evidence>
<dbReference type="Pfam" id="PF13377">
    <property type="entry name" value="Peripla_BP_3"/>
    <property type="match status" value="1"/>
</dbReference>
<evidence type="ECO:0000256" key="2">
    <source>
        <dbReference type="ARBA" id="ARBA00023125"/>
    </source>
</evidence>
<keyword evidence="1" id="KW-0805">Transcription regulation</keyword>
<dbReference type="PANTHER" id="PTHR30146">
    <property type="entry name" value="LACI-RELATED TRANSCRIPTIONAL REPRESSOR"/>
    <property type="match status" value="1"/>
</dbReference>